<dbReference type="PANTHER" id="PTHR11817">
    <property type="entry name" value="PYRUVATE KINASE"/>
    <property type="match status" value="1"/>
</dbReference>
<keyword evidence="6" id="KW-0479">Metal-binding</keyword>
<dbReference type="Proteomes" id="UP000324800">
    <property type="component" value="Unassembled WGS sequence"/>
</dbReference>
<evidence type="ECO:0000256" key="3">
    <source>
        <dbReference type="ARBA" id="ARBA00008663"/>
    </source>
</evidence>
<sequence>MFYELVLAKIIEAGVNVVRMNFSHGDYKFHQTVYELVRKIASDLNKEIVILADLQGPKVRCGNFPGGKIELKRGSTIPIIYSKDDGNPDLIT</sequence>
<gene>
    <name evidence="14" type="ORF">EZS28_054028</name>
</gene>
<evidence type="ECO:0000256" key="5">
    <source>
        <dbReference type="ARBA" id="ARBA00022679"/>
    </source>
</evidence>
<dbReference type="SUPFAM" id="SSF51621">
    <property type="entry name" value="Phosphoenolpyruvate/pyruvate domain"/>
    <property type="match status" value="1"/>
</dbReference>
<evidence type="ECO:0000313" key="14">
    <source>
        <dbReference type="EMBL" id="KAA6325800.1"/>
    </source>
</evidence>
<evidence type="ECO:0000256" key="12">
    <source>
        <dbReference type="ARBA" id="ARBA00023317"/>
    </source>
</evidence>
<evidence type="ECO:0000259" key="13">
    <source>
        <dbReference type="Pfam" id="PF00224"/>
    </source>
</evidence>
<dbReference type="GO" id="GO:0000287">
    <property type="term" value="F:magnesium ion binding"/>
    <property type="evidence" value="ECO:0007669"/>
    <property type="project" value="InterPro"/>
</dbReference>
<dbReference type="AlphaFoldDB" id="A0A5J4QY07"/>
<dbReference type="Gene3D" id="2.40.33.10">
    <property type="entry name" value="PK beta-barrel domain-like"/>
    <property type="match status" value="1"/>
</dbReference>
<dbReference type="InterPro" id="IPR015793">
    <property type="entry name" value="Pyrv_Knase_brl"/>
</dbReference>
<evidence type="ECO:0000256" key="8">
    <source>
        <dbReference type="ARBA" id="ARBA00022777"/>
    </source>
</evidence>
<accession>A0A5J4QY07</accession>
<dbReference type="Gene3D" id="3.20.20.60">
    <property type="entry name" value="Phosphoenolpyruvate-binding domains"/>
    <property type="match status" value="1"/>
</dbReference>
<dbReference type="EC" id="2.7.1.40" evidence="4"/>
<keyword evidence="8 14" id="KW-0418">Kinase</keyword>
<protein>
    <recommendedName>
        <fullName evidence="4">pyruvate kinase</fullName>
        <ecNumber evidence="4">2.7.1.40</ecNumber>
    </recommendedName>
</protein>
<feature type="non-terminal residue" evidence="14">
    <location>
        <position position="92"/>
    </location>
</feature>
<keyword evidence="5" id="KW-0808">Transferase</keyword>
<comment type="pathway">
    <text evidence="2">Carbohydrate degradation; glycolysis; pyruvate from D-glyceraldehyde 3-phosphate: step 5/5.</text>
</comment>
<dbReference type="Pfam" id="PF00224">
    <property type="entry name" value="PK"/>
    <property type="match status" value="1"/>
</dbReference>
<evidence type="ECO:0000313" key="15">
    <source>
        <dbReference type="Proteomes" id="UP000324800"/>
    </source>
</evidence>
<keyword evidence="11" id="KW-0324">Glycolysis</keyword>
<evidence type="ECO:0000256" key="10">
    <source>
        <dbReference type="ARBA" id="ARBA00022842"/>
    </source>
</evidence>
<dbReference type="UniPathway" id="UPA00109">
    <property type="reaction ID" value="UER00188"/>
</dbReference>
<evidence type="ECO:0000256" key="6">
    <source>
        <dbReference type="ARBA" id="ARBA00022723"/>
    </source>
</evidence>
<evidence type="ECO:0000256" key="9">
    <source>
        <dbReference type="ARBA" id="ARBA00022840"/>
    </source>
</evidence>
<evidence type="ECO:0000256" key="11">
    <source>
        <dbReference type="ARBA" id="ARBA00023152"/>
    </source>
</evidence>
<dbReference type="InterPro" id="IPR015813">
    <property type="entry name" value="Pyrv/PenolPyrv_kinase-like_dom"/>
</dbReference>
<comment type="cofactor">
    <cofactor evidence="1">
        <name>K(+)</name>
        <dbReference type="ChEBI" id="CHEBI:29103"/>
    </cofactor>
</comment>
<dbReference type="GO" id="GO:0005524">
    <property type="term" value="F:ATP binding"/>
    <property type="evidence" value="ECO:0007669"/>
    <property type="project" value="UniProtKB-KW"/>
</dbReference>
<dbReference type="GO" id="GO:0030955">
    <property type="term" value="F:potassium ion binding"/>
    <property type="evidence" value="ECO:0007669"/>
    <property type="project" value="InterPro"/>
</dbReference>
<evidence type="ECO:0000256" key="1">
    <source>
        <dbReference type="ARBA" id="ARBA00001958"/>
    </source>
</evidence>
<keyword evidence="12 14" id="KW-0670">Pyruvate</keyword>
<dbReference type="InterPro" id="IPR015806">
    <property type="entry name" value="Pyrv_Knase_insert_dom_sf"/>
</dbReference>
<dbReference type="GO" id="GO:0016301">
    <property type="term" value="F:kinase activity"/>
    <property type="evidence" value="ECO:0007669"/>
    <property type="project" value="UniProtKB-KW"/>
</dbReference>
<reference evidence="14 15" key="1">
    <citation type="submission" date="2019-03" db="EMBL/GenBank/DDBJ databases">
        <title>Single cell metagenomics reveals metabolic interactions within the superorganism composed of flagellate Streblomastix strix and complex community of Bacteroidetes bacteria on its surface.</title>
        <authorList>
            <person name="Treitli S.C."/>
            <person name="Kolisko M."/>
            <person name="Husnik F."/>
            <person name="Keeling P."/>
            <person name="Hampl V."/>
        </authorList>
    </citation>
    <scope>NUCLEOTIDE SEQUENCE [LARGE SCALE GENOMIC DNA]</scope>
    <source>
        <strain evidence="14">ST1C</strain>
    </source>
</reference>
<keyword evidence="7" id="KW-0547">Nucleotide-binding</keyword>
<keyword evidence="9" id="KW-0067">ATP-binding</keyword>
<dbReference type="GO" id="GO:0004743">
    <property type="term" value="F:pyruvate kinase activity"/>
    <property type="evidence" value="ECO:0007669"/>
    <property type="project" value="UniProtKB-EC"/>
</dbReference>
<keyword evidence="10" id="KW-0460">Magnesium</keyword>
<name>A0A5J4QY07_9EUKA</name>
<evidence type="ECO:0000256" key="4">
    <source>
        <dbReference type="ARBA" id="ARBA00012142"/>
    </source>
</evidence>
<evidence type="ECO:0000256" key="2">
    <source>
        <dbReference type="ARBA" id="ARBA00004997"/>
    </source>
</evidence>
<comment type="caution">
    <text evidence="14">The sequence shown here is derived from an EMBL/GenBank/DDBJ whole genome shotgun (WGS) entry which is preliminary data.</text>
</comment>
<dbReference type="EMBL" id="SNRW01044029">
    <property type="protein sequence ID" value="KAA6325800.1"/>
    <property type="molecule type" value="Genomic_DNA"/>
</dbReference>
<feature type="domain" description="Pyruvate kinase barrel" evidence="13">
    <location>
        <begin position="7"/>
        <end position="80"/>
    </location>
</feature>
<dbReference type="InterPro" id="IPR001697">
    <property type="entry name" value="Pyr_Knase"/>
</dbReference>
<dbReference type="InterPro" id="IPR040442">
    <property type="entry name" value="Pyrv_kinase-like_dom_sf"/>
</dbReference>
<dbReference type="OrthoDB" id="108365at2759"/>
<evidence type="ECO:0000256" key="7">
    <source>
        <dbReference type="ARBA" id="ARBA00022741"/>
    </source>
</evidence>
<proteinExistence type="inferred from homology"/>
<organism evidence="14 15">
    <name type="scientific">Streblomastix strix</name>
    <dbReference type="NCBI Taxonomy" id="222440"/>
    <lineage>
        <taxon>Eukaryota</taxon>
        <taxon>Metamonada</taxon>
        <taxon>Preaxostyla</taxon>
        <taxon>Oxymonadida</taxon>
        <taxon>Streblomastigidae</taxon>
        <taxon>Streblomastix</taxon>
    </lineage>
</organism>
<comment type="similarity">
    <text evidence="3">Belongs to the pyruvate kinase family.</text>
</comment>